<dbReference type="PROSITE" id="PS01348">
    <property type="entry name" value="MRAY_2"/>
    <property type="match status" value="1"/>
</dbReference>
<dbReference type="Pfam" id="PF10555">
    <property type="entry name" value="MraY_sig1"/>
    <property type="match status" value="1"/>
</dbReference>
<dbReference type="PANTHER" id="PTHR22926">
    <property type="entry name" value="PHOSPHO-N-ACETYLMURAMOYL-PENTAPEPTIDE-TRANSFERASE"/>
    <property type="match status" value="1"/>
</dbReference>
<dbReference type="InterPro" id="IPR018480">
    <property type="entry name" value="PNAcMuramoyl-5peptid_Trfase_CS"/>
</dbReference>
<proteinExistence type="inferred from homology"/>
<keyword evidence="5 7" id="KW-1133">Transmembrane helix</keyword>
<comment type="similarity">
    <text evidence="2">Belongs to the glycosyltransferase 4 family. MraY subfamily.</text>
</comment>
<dbReference type="CDD" id="cd06852">
    <property type="entry name" value="GT_MraY"/>
    <property type="match status" value="1"/>
</dbReference>
<dbReference type="NCBIfam" id="TIGR00445">
    <property type="entry name" value="mraY"/>
    <property type="match status" value="1"/>
</dbReference>
<dbReference type="Pfam" id="PF00953">
    <property type="entry name" value="Glycos_transf_4"/>
    <property type="match status" value="1"/>
</dbReference>
<feature type="transmembrane region" description="Helical" evidence="7">
    <location>
        <begin position="106"/>
        <end position="127"/>
    </location>
</feature>
<dbReference type="GO" id="GO:0008963">
    <property type="term" value="F:phospho-N-acetylmuramoyl-pentapeptide-transferase activity"/>
    <property type="evidence" value="ECO:0007669"/>
    <property type="project" value="InterPro"/>
</dbReference>
<dbReference type="GO" id="GO:0005886">
    <property type="term" value="C:plasma membrane"/>
    <property type="evidence" value="ECO:0007669"/>
    <property type="project" value="TreeGrafter"/>
</dbReference>
<feature type="transmembrane region" description="Helical" evidence="7">
    <location>
        <begin position="268"/>
        <end position="285"/>
    </location>
</feature>
<organism evidence="8">
    <name type="scientific">hydrothermal vent metagenome</name>
    <dbReference type="NCBI Taxonomy" id="652676"/>
    <lineage>
        <taxon>unclassified sequences</taxon>
        <taxon>metagenomes</taxon>
        <taxon>ecological metagenomes</taxon>
    </lineage>
</organism>
<keyword evidence="3 8" id="KW-0808">Transferase</keyword>
<dbReference type="GO" id="GO:0044038">
    <property type="term" value="P:cell wall macromolecule biosynthetic process"/>
    <property type="evidence" value="ECO:0007669"/>
    <property type="project" value="TreeGrafter"/>
</dbReference>
<keyword evidence="4 7" id="KW-0812">Transmembrane</keyword>
<feature type="transmembrane region" description="Helical" evidence="7">
    <location>
        <begin position="30"/>
        <end position="47"/>
    </location>
</feature>
<protein>
    <submittedName>
        <fullName evidence="8">Phospho-N-acetylmuramoyl-pentapeptide-transferase</fullName>
        <ecNumber evidence="8">2.7.8.13</ecNumber>
    </submittedName>
</protein>
<gene>
    <name evidence="8" type="ORF">MNBD_PLANCTO03-141</name>
</gene>
<evidence type="ECO:0000256" key="1">
    <source>
        <dbReference type="ARBA" id="ARBA00004141"/>
    </source>
</evidence>
<feature type="transmembrane region" description="Helical" evidence="7">
    <location>
        <begin position="368"/>
        <end position="387"/>
    </location>
</feature>
<feature type="transmembrane region" description="Helical" evidence="7">
    <location>
        <begin position="147"/>
        <end position="165"/>
    </location>
</feature>
<evidence type="ECO:0000256" key="7">
    <source>
        <dbReference type="SAM" id="Phobius"/>
    </source>
</evidence>
<dbReference type="AlphaFoldDB" id="A0A3B1DDA9"/>
<feature type="transmembrane region" description="Helical" evidence="7">
    <location>
        <begin position="317"/>
        <end position="340"/>
    </location>
</feature>
<dbReference type="HAMAP" id="MF_00038">
    <property type="entry name" value="MraY"/>
    <property type="match status" value="1"/>
</dbReference>
<dbReference type="InterPro" id="IPR000715">
    <property type="entry name" value="Glycosyl_transferase_4"/>
</dbReference>
<keyword evidence="6 7" id="KW-0472">Membrane</keyword>
<sequence>MLYLLFEKCRSWIYAKNLDGPLGVLDQVEFRALAAAGLAFAIVLLSGRRVITLLTRLKIGDPGLTDAESLRRVSSSKANTPTMGGVLIAGAIFLSTFLLGDLTERWVQLGLIVLVWMAAVGAADDWLKMTAARRGGSRQGLYAWEKLLFQLGIGAIIGYFGYRAGLSNAPVDIAHVLNVPFQKTYESALTDRLGPGVLVLPMGIYMLVSVLMIAGMSNAVNITDGMDGLAAGLSAVVTLGLVVLALIAGTQAWAQTLLVPAVAGSAELAVLAGATAGACLGFLWFNCSPAQVFMGDTGSLCLGGIIGYIAVVVRQEAVVVLMAGVFIAEILSVVIQVGYYKLTKGKRIFRCAPFHHHLHLGGWTEQQVVSRLWIISVILMVVGLASIKVR</sequence>
<comment type="subcellular location">
    <subcellularLocation>
        <location evidence="1">Membrane</location>
        <topology evidence="1">Multi-pass membrane protein</topology>
    </subcellularLocation>
</comment>
<evidence type="ECO:0000256" key="3">
    <source>
        <dbReference type="ARBA" id="ARBA00022679"/>
    </source>
</evidence>
<feature type="transmembrane region" description="Helical" evidence="7">
    <location>
        <begin position="81"/>
        <end position="100"/>
    </location>
</feature>
<evidence type="ECO:0000313" key="8">
    <source>
        <dbReference type="EMBL" id="VAX38752.1"/>
    </source>
</evidence>
<dbReference type="EC" id="2.7.8.13" evidence="8"/>
<feature type="transmembrane region" description="Helical" evidence="7">
    <location>
        <begin position="197"/>
        <end position="216"/>
    </location>
</feature>
<dbReference type="EMBL" id="UOGK01000147">
    <property type="protein sequence ID" value="VAX38752.1"/>
    <property type="molecule type" value="Genomic_DNA"/>
</dbReference>
<evidence type="ECO:0000256" key="4">
    <source>
        <dbReference type="ARBA" id="ARBA00022692"/>
    </source>
</evidence>
<evidence type="ECO:0000256" key="5">
    <source>
        <dbReference type="ARBA" id="ARBA00022989"/>
    </source>
</evidence>
<feature type="non-terminal residue" evidence="8">
    <location>
        <position position="390"/>
    </location>
</feature>
<evidence type="ECO:0000256" key="6">
    <source>
        <dbReference type="ARBA" id="ARBA00023136"/>
    </source>
</evidence>
<dbReference type="InterPro" id="IPR003524">
    <property type="entry name" value="PNAcMuramoyl-5peptid_Trfase"/>
</dbReference>
<name>A0A3B1DDA9_9ZZZZ</name>
<dbReference type="PANTHER" id="PTHR22926:SF5">
    <property type="entry name" value="PHOSPHO-N-ACETYLMURAMOYL-PENTAPEPTIDE-TRANSFERASE HOMOLOG"/>
    <property type="match status" value="1"/>
</dbReference>
<accession>A0A3B1DDA9</accession>
<reference evidence="8" key="1">
    <citation type="submission" date="2018-06" db="EMBL/GenBank/DDBJ databases">
        <authorList>
            <person name="Zhirakovskaya E."/>
        </authorList>
    </citation>
    <scope>NUCLEOTIDE SEQUENCE</scope>
</reference>
<feature type="transmembrane region" description="Helical" evidence="7">
    <location>
        <begin position="228"/>
        <end position="248"/>
    </location>
</feature>
<evidence type="ECO:0000256" key="2">
    <source>
        <dbReference type="ARBA" id="ARBA00005583"/>
    </source>
</evidence>
<feature type="transmembrane region" description="Helical" evidence="7">
    <location>
        <begin position="292"/>
        <end position="311"/>
    </location>
</feature>
<dbReference type="GO" id="GO:0071555">
    <property type="term" value="P:cell wall organization"/>
    <property type="evidence" value="ECO:0007669"/>
    <property type="project" value="TreeGrafter"/>
</dbReference>